<protein>
    <recommendedName>
        <fullName evidence="9">CUB domain-containing protein</fullName>
    </recommendedName>
</protein>
<feature type="disulfide bond" evidence="7">
    <location>
        <begin position="161"/>
        <end position="176"/>
    </location>
</feature>
<dbReference type="PANTHER" id="PTHR10559:SF18">
    <property type="entry name" value="TRANSCOBALAMIN II"/>
    <property type="match status" value="1"/>
</dbReference>
<feature type="binding site" evidence="5">
    <location>
        <begin position="543"/>
        <end position="545"/>
    </location>
    <ligand>
        <name>cyanocob(III)alamin</name>
        <dbReference type="ChEBI" id="CHEBI:17439"/>
    </ligand>
</feature>
<dbReference type="InterPro" id="IPR002172">
    <property type="entry name" value="LDrepeatLR_classA_rpt"/>
</dbReference>
<dbReference type="STRING" id="407821.A0A087TZQ8"/>
<dbReference type="OrthoDB" id="6431797at2759"/>
<evidence type="ECO:0000256" key="3">
    <source>
        <dbReference type="ARBA" id="ARBA00022729"/>
    </source>
</evidence>
<keyword evidence="3 8" id="KW-0732">Signal</keyword>
<comment type="caution">
    <text evidence="7">Lacks conserved residue(s) required for the propagation of feature annotation.</text>
</comment>
<sequence>MLNPVSRRRRSEMLPLYFLIFVALCFQSAIKAQSLKCVNKTKLSGFVKDSNSYTTEKCWKIQVPEGNYVRLQFKQIYFQSCSYGYVKMNISGTGEQYTFCSSSDIKNPIISLNHVTIIYKNHNYGYTSSFELFYNTESIICAQPDTFRCSNHSCVPKYKVCNGVKDCENGADEKGCETGVLAIRGISESRRNAILWLKSKRTKSWGWKENTHRAIVALYLAGGANFNGTNEEEELMAKQVELKTSVAILRNGTDPVSPNQLSMFVNSLLTVCLNPRKFYGFDLVELLKNQLKDSSIIPVVYLALCNANETMPEDTISKLRKVLSTSSDYPFLIDFQAMASMALSCMKNRKIGLDSEGNFSIMHNYHSNLKQLKSMQHQDGSFGNVYQTALVTQALLSGGQENSKDWNLNATIRYLMAQLNSSSVDFLTTYLSLPILNGKTLVDIAKINCSGNPRKHREGEVADIENKLGPKMRVQYSLYVGDEKDVIYTLSLRVPANITAYEIMEIAEAADDKYNFKSKRVAGKMYVYEIARITNDPEDGKFWILYKGPISNSTAAIHYSESPDRLSVQDQEHLIMWYKTTHI</sequence>
<proteinExistence type="predicted"/>
<dbReference type="PROSITE" id="PS50068">
    <property type="entry name" value="LDLRA_2"/>
    <property type="match status" value="1"/>
</dbReference>
<evidence type="ECO:0000256" key="8">
    <source>
        <dbReference type="SAM" id="SignalP"/>
    </source>
</evidence>
<feature type="binding site" evidence="5">
    <location>
        <position position="334"/>
    </location>
    <ligand>
        <name>cyanocob(III)alamin</name>
        <dbReference type="ChEBI" id="CHEBI:17439"/>
    </ligand>
</feature>
<dbReference type="SUPFAM" id="SSF57424">
    <property type="entry name" value="LDL receptor-like module"/>
    <property type="match status" value="1"/>
</dbReference>
<dbReference type="InterPro" id="IPR002157">
    <property type="entry name" value="Cbl-bd_prot"/>
</dbReference>
<dbReference type="Pfam" id="PF01122">
    <property type="entry name" value="Cobalamin_bind"/>
    <property type="match status" value="1"/>
</dbReference>
<feature type="non-terminal residue" evidence="10">
    <location>
        <position position="583"/>
    </location>
</feature>
<dbReference type="EMBL" id="KK117485">
    <property type="protein sequence ID" value="KFM70597.1"/>
    <property type="molecule type" value="Genomic_DNA"/>
</dbReference>
<organism evidence="10 11">
    <name type="scientific">Stegodyphus mimosarum</name>
    <name type="common">African social velvet spider</name>
    <dbReference type="NCBI Taxonomy" id="407821"/>
    <lineage>
        <taxon>Eukaryota</taxon>
        <taxon>Metazoa</taxon>
        <taxon>Ecdysozoa</taxon>
        <taxon>Arthropoda</taxon>
        <taxon>Chelicerata</taxon>
        <taxon>Arachnida</taxon>
        <taxon>Araneae</taxon>
        <taxon>Araneomorphae</taxon>
        <taxon>Entelegynae</taxon>
        <taxon>Eresoidea</taxon>
        <taxon>Eresidae</taxon>
        <taxon>Stegodyphus</taxon>
    </lineage>
</organism>
<dbReference type="AlphaFoldDB" id="A0A087TZQ8"/>
<dbReference type="GO" id="GO:0031419">
    <property type="term" value="F:cobalamin binding"/>
    <property type="evidence" value="ECO:0007669"/>
    <property type="project" value="InterPro"/>
</dbReference>
<evidence type="ECO:0000259" key="9">
    <source>
        <dbReference type="PROSITE" id="PS01180"/>
    </source>
</evidence>
<feature type="binding site" evidence="5">
    <location>
        <begin position="526"/>
        <end position="527"/>
    </location>
    <ligand>
        <name>cyanocob(III)alamin</name>
        <dbReference type="ChEBI" id="CHEBI:17439"/>
    </ligand>
</feature>
<evidence type="ECO:0000313" key="11">
    <source>
        <dbReference type="Proteomes" id="UP000054359"/>
    </source>
</evidence>
<evidence type="ECO:0000256" key="7">
    <source>
        <dbReference type="PROSITE-ProRule" id="PRU00124"/>
    </source>
</evidence>
<accession>A0A087TZQ8</accession>
<gene>
    <name evidence="10" type="ORF">X975_18802</name>
</gene>
<evidence type="ECO:0000256" key="5">
    <source>
        <dbReference type="PIRSR" id="PIRSR602157-1"/>
    </source>
</evidence>
<keyword evidence="11" id="KW-1185">Reference proteome</keyword>
<dbReference type="GO" id="GO:0015889">
    <property type="term" value="P:cobalamin transport"/>
    <property type="evidence" value="ECO:0007669"/>
    <property type="project" value="InterPro"/>
</dbReference>
<evidence type="ECO:0000256" key="4">
    <source>
        <dbReference type="ARBA" id="ARBA00023157"/>
    </source>
</evidence>
<dbReference type="InterPro" id="IPR023415">
    <property type="entry name" value="LDLR_class-A_CS"/>
</dbReference>
<evidence type="ECO:0000313" key="10">
    <source>
        <dbReference type="EMBL" id="KFM70597.1"/>
    </source>
</evidence>
<dbReference type="SUPFAM" id="SSF49854">
    <property type="entry name" value="Spermadhesin, CUB domain"/>
    <property type="match status" value="1"/>
</dbReference>
<dbReference type="OMA" id="ECIDIHI"/>
<dbReference type="Gene3D" id="1.50.10.20">
    <property type="match status" value="1"/>
</dbReference>
<feature type="disulfide bond" evidence="7">
    <location>
        <begin position="149"/>
        <end position="167"/>
    </location>
</feature>
<dbReference type="InterPro" id="IPR000859">
    <property type="entry name" value="CUB_dom"/>
</dbReference>
<keyword evidence="2" id="KW-0964">Secreted</keyword>
<dbReference type="InterPro" id="IPR036055">
    <property type="entry name" value="LDL_receptor-like_sf"/>
</dbReference>
<feature type="binding site" evidence="5">
    <location>
        <position position="384"/>
    </location>
    <ligand>
        <name>cyanocob(III)alamin</name>
        <dbReference type="ChEBI" id="CHEBI:17439"/>
    </ligand>
</feature>
<dbReference type="InterPro" id="IPR008930">
    <property type="entry name" value="Terpenoid_cyclase/PrenylTrfase"/>
</dbReference>
<dbReference type="CDD" id="cd00112">
    <property type="entry name" value="LDLa"/>
    <property type="match status" value="1"/>
</dbReference>
<reference evidence="10 11" key="1">
    <citation type="submission" date="2013-11" db="EMBL/GenBank/DDBJ databases">
        <title>Genome sequencing of Stegodyphus mimosarum.</title>
        <authorList>
            <person name="Bechsgaard J."/>
        </authorList>
    </citation>
    <scope>NUCLEOTIDE SEQUENCE [LARGE SCALE GENOMIC DNA]</scope>
</reference>
<dbReference type="SMART" id="SM00192">
    <property type="entry name" value="LDLa"/>
    <property type="match status" value="1"/>
</dbReference>
<feature type="chain" id="PRO_5001830108" description="CUB domain-containing protein" evidence="8">
    <location>
        <begin position="33"/>
        <end position="583"/>
    </location>
</feature>
<dbReference type="Proteomes" id="UP000054359">
    <property type="component" value="Unassembled WGS sequence"/>
</dbReference>
<comment type="subcellular location">
    <subcellularLocation>
        <location evidence="1">Secreted</location>
    </subcellularLocation>
</comment>
<dbReference type="PANTHER" id="PTHR10559">
    <property type="entry name" value="TRANSCOBALAMIN-1/GASTRIC INTRINSIC FACTOR"/>
    <property type="match status" value="1"/>
</dbReference>
<dbReference type="PROSITE" id="PS01209">
    <property type="entry name" value="LDLRA_1"/>
    <property type="match status" value="1"/>
</dbReference>
<dbReference type="InterPro" id="IPR051588">
    <property type="entry name" value="Cobalamin_Transport"/>
</dbReference>
<feature type="signal peptide" evidence="8">
    <location>
        <begin position="1"/>
        <end position="32"/>
    </location>
</feature>
<evidence type="ECO:0000256" key="1">
    <source>
        <dbReference type="ARBA" id="ARBA00004613"/>
    </source>
</evidence>
<evidence type="ECO:0000256" key="2">
    <source>
        <dbReference type="ARBA" id="ARBA00022525"/>
    </source>
</evidence>
<feature type="disulfide bond" evidence="6">
    <location>
        <begin position="305"/>
        <end position="345"/>
    </location>
</feature>
<keyword evidence="4 6" id="KW-1015">Disulfide bond</keyword>
<name>A0A087TZQ8_STEMI</name>
<dbReference type="Gene3D" id="4.10.400.10">
    <property type="entry name" value="Low-density Lipoprotein Receptor"/>
    <property type="match status" value="1"/>
</dbReference>
<keyword evidence="5" id="KW-0170">Cobalt</keyword>
<feature type="domain" description="CUB" evidence="9">
    <location>
        <begin position="37"/>
        <end position="137"/>
    </location>
</feature>
<dbReference type="GO" id="GO:0005615">
    <property type="term" value="C:extracellular space"/>
    <property type="evidence" value="ECO:0007669"/>
    <property type="project" value="TreeGrafter"/>
</dbReference>
<dbReference type="SUPFAM" id="SSF48239">
    <property type="entry name" value="Terpenoid cyclases/Protein prenyltransferases"/>
    <property type="match status" value="1"/>
</dbReference>
<evidence type="ECO:0000256" key="6">
    <source>
        <dbReference type="PIRSR" id="PIRSR602157-2"/>
    </source>
</evidence>
<dbReference type="Pfam" id="PF00057">
    <property type="entry name" value="Ldl_recept_a"/>
    <property type="match status" value="1"/>
</dbReference>
<dbReference type="PROSITE" id="PS01180">
    <property type="entry name" value="CUB"/>
    <property type="match status" value="1"/>
</dbReference>
<dbReference type="Gene3D" id="2.170.130.30">
    <property type="match status" value="1"/>
</dbReference>
<dbReference type="InterPro" id="IPR035914">
    <property type="entry name" value="Sperma_CUB_dom_sf"/>
</dbReference>
<dbReference type="Gene3D" id="2.60.120.290">
    <property type="entry name" value="Spermadhesin, CUB domain"/>
    <property type="match status" value="1"/>
</dbReference>